<accession>A0A1Q9JKH4</accession>
<evidence type="ECO:0000256" key="5">
    <source>
        <dbReference type="ARBA" id="ARBA00023136"/>
    </source>
</evidence>
<comment type="caution">
    <text evidence="7">The sequence shown here is derived from an EMBL/GenBank/DDBJ whole genome shotgun (WGS) entry which is preliminary data.</text>
</comment>
<sequence length="456" mass="49167">MKKKGMTGKDFFSLAFGSMIGIGWVVSAPLWITNAGTAGAISAMIITALIVIPIGFVYSELCTSIKVVGGEFAYVFKLMGRLPSFITGWFLILGYLTMYPWVALSVSSMIAYLFPQIETIKLYTILGNTLYLPELIIGLVMIWGLTWLNMKGVESSKLFQNCATTLLLISFVIFFIGCFAAGKPENLHPMFSSNGKISGIMLAISSMIFFMNGFDTIPKAADEADSQINPRNLAKALVGTILLGSAIYILVIICSSLVMVTGDEVNLGALPLVAAYENATGSKLLVVIMIIGTIMGVITTFNGFDLAGSKLIGSFAASGFMQHSLGDLSTKKTHSNSLLFIAIISTIGVFMGKGLLAPLITLGGLAFLVAWLFMALSCLVFRRKQPDATRPFRVPGGKPIIAFAIFVCSILIIMMIIPGTLISMGAMCDILLLVWIIAGAAVYLHYKKQSIELRNR</sequence>
<feature type="transmembrane region" description="Helical" evidence="6">
    <location>
        <begin position="82"/>
        <end position="102"/>
    </location>
</feature>
<keyword evidence="4 6" id="KW-1133">Transmembrane helix</keyword>
<feature type="transmembrane region" description="Helical" evidence="6">
    <location>
        <begin position="158"/>
        <end position="182"/>
    </location>
</feature>
<feature type="transmembrane region" description="Helical" evidence="6">
    <location>
        <begin position="280"/>
        <end position="301"/>
    </location>
</feature>
<feature type="transmembrane region" description="Helical" evidence="6">
    <location>
        <begin position="38"/>
        <end position="61"/>
    </location>
</feature>
<dbReference type="Pfam" id="PF13520">
    <property type="entry name" value="AA_permease_2"/>
    <property type="match status" value="1"/>
</dbReference>
<dbReference type="PANTHER" id="PTHR42770">
    <property type="entry name" value="AMINO ACID TRANSPORTER-RELATED"/>
    <property type="match status" value="1"/>
</dbReference>
<gene>
    <name evidence="7" type="ORF">BHK98_11640</name>
</gene>
<evidence type="ECO:0008006" key="9">
    <source>
        <dbReference type="Google" id="ProtNLM"/>
    </source>
</evidence>
<evidence type="ECO:0000256" key="1">
    <source>
        <dbReference type="ARBA" id="ARBA00004651"/>
    </source>
</evidence>
<evidence type="ECO:0000256" key="3">
    <source>
        <dbReference type="ARBA" id="ARBA00022692"/>
    </source>
</evidence>
<evidence type="ECO:0000256" key="2">
    <source>
        <dbReference type="ARBA" id="ARBA00022475"/>
    </source>
</evidence>
<dbReference type="Proteomes" id="UP000187404">
    <property type="component" value="Unassembled WGS sequence"/>
</dbReference>
<dbReference type="PANTHER" id="PTHR42770:SF7">
    <property type="entry name" value="MEMBRANE PROTEIN"/>
    <property type="match status" value="1"/>
</dbReference>
<dbReference type="GO" id="GO:0005886">
    <property type="term" value="C:plasma membrane"/>
    <property type="evidence" value="ECO:0007669"/>
    <property type="project" value="UniProtKB-SubCell"/>
</dbReference>
<proteinExistence type="predicted"/>
<dbReference type="RefSeq" id="WP_075714449.1">
    <property type="nucleotide sequence ID" value="NZ_MJIE01000001.1"/>
</dbReference>
<dbReference type="EMBL" id="MJIE01000001">
    <property type="protein sequence ID" value="OLR56661.1"/>
    <property type="molecule type" value="Genomic_DNA"/>
</dbReference>
<feature type="transmembrane region" description="Helical" evidence="6">
    <location>
        <begin position="12"/>
        <end position="32"/>
    </location>
</feature>
<keyword evidence="8" id="KW-1185">Reference proteome</keyword>
<organism evidence="7 8">
    <name type="scientific">Hornefia porci</name>
    <dbReference type="NCBI Taxonomy" id="2652292"/>
    <lineage>
        <taxon>Bacteria</taxon>
        <taxon>Bacillati</taxon>
        <taxon>Bacillota</taxon>
        <taxon>Clostridia</taxon>
        <taxon>Peptostreptococcales</taxon>
        <taxon>Anaerovoracaceae</taxon>
        <taxon>Hornefia</taxon>
    </lineage>
</organism>
<dbReference type="InterPro" id="IPR050367">
    <property type="entry name" value="APC_superfamily"/>
</dbReference>
<feature type="transmembrane region" description="Helical" evidence="6">
    <location>
        <begin position="197"/>
        <end position="215"/>
    </location>
</feature>
<evidence type="ECO:0000256" key="4">
    <source>
        <dbReference type="ARBA" id="ARBA00022989"/>
    </source>
</evidence>
<keyword evidence="5 6" id="KW-0472">Membrane</keyword>
<dbReference type="PIRSF" id="PIRSF006060">
    <property type="entry name" value="AA_transporter"/>
    <property type="match status" value="1"/>
</dbReference>
<feature type="transmembrane region" description="Helical" evidence="6">
    <location>
        <begin position="362"/>
        <end position="381"/>
    </location>
</feature>
<dbReference type="InterPro" id="IPR002293">
    <property type="entry name" value="AA/rel_permease1"/>
</dbReference>
<feature type="transmembrane region" description="Helical" evidence="6">
    <location>
        <begin position="236"/>
        <end position="260"/>
    </location>
</feature>
<dbReference type="OrthoDB" id="1806975at2"/>
<comment type="subcellular location">
    <subcellularLocation>
        <location evidence="1">Cell membrane</location>
        <topology evidence="1">Multi-pass membrane protein</topology>
    </subcellularLocation>
</comment>
<reference evidence="7 8" key="1">
    <citation type="journal article" date="2016" name="Appl. Environ. Microbiol.">
        <title>Function and Phylogeny of Bacterial Butyryl Coenzyme A:Acetate Transferases and Their Diversity in the Proximal Colon of Swine.</title>
        <authorList>
            <person name="Trachsel J."/>
            <person name="Bayles D.O."/>
            <person name="Looft T."/>
            <person name="Levine U.Y."/>
            <person name="Allen H.K."/>
        </authorList>
    </citation>
    <scope>NUCLEOTIDE SEQUENCE [LARGE SCALE GENOMIC DNA]</scope>
    <source>
        <strain evidence="7 8">68-3-10</strain>
    </source>
</reference>
<name>A0A1Q9JKH4_9FIRM</name>
<keyword evidence="2" id="KW-1003">Cell membrane</keyword>
<dbReference type="AlphaFoldDB" id="A0A1Q9JKH4"/>
<feature type="transmembrane region" description="Helical" evidence="6">
    <location>
        <begin position="338"/>
        <end position="356"/>
    </location>
</feature>
<protein>
    <recommendedName>
        <fullName evidence="9">Amino acid permease</fullName>
    </recommendedName>
</protein>
<feature type="transmembrane region" description="Helical" evidence="6">
    <location>
        <begin position="401"/>
        <end position="424"/>
    </location>
</feature>
<dbReference type="STRING" id="1261640.BHK98_11640"/>
<dbReference type="GO" id="GO:0022857">
    <property type="term" value="F:transmembrane transporter activity"/>
    <property type="evidence" value="ECO:0007669"/>
    <property type="project" value="InterPro"/>
</dbReference>
<evidence type="ECO:0000256" key="6">
    <source>
        <dbReference type="SAM" id="Phobius"/>
    </source>
</evidence>
<keyword evidence="3 6" id="KW-0812">Transmembrane</keyword>
<feature type="transmembrane region" description="Helical" evidence="6">
    <location>
        <begin position="122"/>
        <end position="146"/>
    </location>
</feature>
<feature type="transmembrane region" description="Helical" evidence="6">
    <location>
        <begin position="430"/>
        <end position="446"/>
    </location>
</feature>
<evidence type="ECO:0000313" key="7">
    <source>
        <dbReference type="EMBL" id="OLR56661.1"/>
    </source>
</evidence>
<evidence type="ECO:0000313" key="8">
    <source>
        <dbReference type="Proteomes" id="UP000187404"/>
    </source>
</evidence>
<dbReference type="Gene3D" id="1.20.1740.10">
    <property type="entry name" value="Amino acid/polyamine transporter I"/>
    <property type="match status" value="1"/>
</dbReference>